<feature type="region of interest" description="Disordered" evidence="1">
    <location>
        <begin position="166"/>
        <end position="225"/>
    </location>
</feature>
<dbReference type="GO" id="GO:0070007">
    <property type="term" value="F:glutamic-type endopeptidase activity"/>
    <property type="evidence" value="ECO:0007669"/>
    <property type="project" value="InterPro"/>
</dbReference>
<feature type="compositionally biased region" description="Low complexity" evidence="1">
    <location>
        <begin position="178"/>
        <end position="197"/>
    </location>
</feature>
<keyword evidence="2" id="KW-0732">Signal</keyword>
<protein>
    <submittedName>
        <fullName evidence="3">Aspergillopepsin-2</fullName>
    </submittedName>
</protein>
<feature type="signal peptide" evidence="2">
    <location>
        <begin position="1"/>
        <end position="17"/>
    </location>
</feature>
<name>A0A4R8T5P4_9PEZI</name>
<evidence type="ECO:0000313" key="3">
    <source>
        <dbReference type="EMBL" id="TEA12452.1"/>
    </source>
</evidence>
<dbReference type="CDD" id="cd13426">
    <property type="entry name" value="Peptidase_G1"/>
    <property type="match status" value="1"/>
</dbReference>
<dbReference type="AlphaFoldDB" id="A0A4R8T5P4"/>
<feature type="chain" id="PRO_5020527215" evidence="2">
    <location>
        <begin position="18"/>
        <end position="302"/>
    </location>
</feature>
<dbReference type="InterPro" id="IPR000250">
    <property type="entry name" value="Peptidase_G1"/>
</dbReference>
<dbReference type="EMBL" id="QAPF01000252">
    <property type="protein sequence ID" value="TEA12452.1"/>
    <property type="molecule type" value="Genomic_DNA"/>
</dbReference>
<comment type="caution">
    <text evidence="3">The sequence shown here is derived from an EMBL/GenBank/DDBJ whole genome shotgun (WGS) entry which is preliminary data.</text>
</comment>
<gene>
    <name evidence="3" type="primary">PRTA</name>
    <name evidence="3" type="ORF">C8034_v003780</name>
</gene>
<proteinExistence type="predicted"/>
<dbReference type="PANTHER" id="PTHR37536:SF1">
    <property type="entry name" value="ASPERGILLOPEPSIN, PUTAITVE (AFU_ORTHOLOGUE AFUA_7G01200)"/>
    <property type="match status" value="1"/>
</dbReference>
<reference evidence="3 4" key="1">
    <citation type="submission" date="2018-11" db="EMBL/GenBank/DDBJ databases">
        <title>Genome sequence and assembly of Colletotrichum sidae.</title>
        <authorList>
            <person name="Gan P."/>
            <person name="Shirasu K."/>
        </authorList>
    </citation>
    <scope>NUCLEOTIDE SEQUENCE [LARGE SCALE GENOMIC DNA]</scope>
    <source>
        <strain evidence="3 4">CBS 518.97</strain>
    </source>
</reference>
<evidence type="ECO:0000313" key="4">
    <source>
        <dbReference type="Proteomes" id="UP000295604"/>
    </source>
</evidence>
<dbReference type="InterPro" id="IPR013320">
    <property type="entry name" value="ConA-like_dom_sf"/>
</dbReference>
<evidence type="ECO:0000256" key="1">
    <source>
        <dbReference type="SAM" id="MobiDB-lite"/>
    </source>
</evidence>
<dbReference type="Pfam" id="PF01828">
    <property type="entry name" value="Peptidase_A4"/>
    <property type="match status" value="1"/>
</dbReference>
<accession>A0A4R8T5P4</accession>
<dbReference type="PANTHER" id="PTHR37536">
    <property type="entry name" value="PUTATIVE (AFU_ORTHOLOGUE AFUA_3G02970)-RELATED"/>
    <property type="match status" value="1"/>
</dbReference>
<dbReference type="InterPro" id="IPR038656">
    <property type="entry name" value="Peptidase_G1_sf"/>
</dbReference>
<dbReference type="SUPFAM" id="SSF49899">
    <property type="entry name" value="Concanavalin A-like lectins/glucanases"/>
    <property type="match status" value="1"/>
</dbReference>
<keyword evidence="4" id="KW-1185">Reference proteome</keyword>
<evidence type="ECO:0000256" key="2">
    <source>
        <dbReference type="SAM" id="SignalP"/>
    </source>
</evidence>
<feature type="compositionally biased region" description="Pro residues" evidence="1">
    <location>
        <begin position="210"/>
        <end position="225"/>
    </location>
</feature>
<dbReference type="PRINTS" id="PR00977">
    <property type="entry name" value="SCYTLDPTASE"/>
</dbReference>
<dbReference type="GO" id="GO:0006508">
    <property type="term" value="P:proteolysis"/>
    <property type="evidence" value="ECO:0007669"/>
    <property type="project" value="InterPro"/>
</dbReference>
<sequence length="302" mass="31967">MKFILFLAAAAAGLVSAAPGAKLVQRNYSPVVPRSSRARLNSAPIQRLSVDSLESTDGVKNNDFSSNWAGAVKIGTGYNHVTGTIVVPDVSGARGSAASAWVGIDGDTCQTAILQTGISFYADGTFDAWYEWIPDYAYSFSNFGVSVGDKIRITVDASSKTRGVATLENLTTGKKSRTASPAPRPASARPTPSGSSRPSRRTAARSPSPTLVPSPSPTPPPPALRVPPVLPAVTLSTFPSTAVVPSWRTPLSAATPSLSTMLARCCDGLMDWKLQPVTIDVHEFDVWTYFVSWRGLCVLVLL</sequence>
<dbReference type="Proteomes" id="UP000295604">
    <property type="component" value="Unassembled WGS sequence"/>
</dbReference>
<organism evidence="3 4">
    <name type="scientific">Colletotrichum sidae</name>
    <dbReference type="NCBI Taxonomy" id="1347389"/>
    <lineage>
        <taxon>Eukaryota</taxon>
        <taxon>Fungi</taxon>
        <taxon>Dikarya</taxon>
        <taxon>Ascomycota</taxon>
        <taxon>Pezizomycotina</taxon>
        <taxon>Sordariomycetes</taxon>
        <taxon>Hypocreomycetidae</taxon>
        <taxon>Glomerellales</taxon>
        <taxon>Glomerellaceae</taxon>
        <taxon>Colletotrichum</taxon>
        <taxon>Colletotrichum orbiculare species complex</taxon>
    </lineage>
</organism>
<dbReference type="Gene3D" id="2.60.120.700">
    <property type="entry name" value="Peptidase G1"/>
    <property type="match status" value="1"/>
</dbReference>